<name>A0AA96VDI2_9STRE</name>
<sequence>MRKGFVWLSLAFLTLQFSTACTRKEQAIEISQRSEVQTLPSKKLVPGQFKEVPASELLDGSAILDYPADYPFVPTFLGDDGLVYGYSMDEQKGKSSLVYLDSKSGDYKTLKAVDFQHSPVTFGTYYADKEITVFHEYHYENQHSSYYLWTKETDSLTELITIPGVSPLHFSEVARWNQDIFLVTSDASGNYPILRYDLAKQEMSVLEEKNSGYPLVVGDDLYYLLLDNEQLKTELVRYHLPTSEKKVLTRSQGQEAFYNGLCAHGKELILMKQMDNRVIFERGIGEQSEEILQTDHAEVVSCHQGFLSYIGTSRNSEDGRMLPYLYNLDHQISYQYDHSVLYLSNVGIFWVEYLKPSEEIGPGTIFTAENSRMRFLSFEEMRKK</sequence>
<evidence type="ECO:0000313" key="2">
    <source>
        <dbReference type="Proteomes" id="UP001304088"/>
    </source>
</evidence>
<dbReference type="Proteomes" id="UP001304088">
    <property type="component" value="Chromosome"/>
</dbReference>
<organism evidence="1 2">
    <name type="scientific">Streptococcus suivaginalis</name>
    <dbReference type="NCBI Taxonomy" id="3028082"/>
    <lineage>
        <taxon>Bacteria</taxon>
        <taxon>Bacillati</taxon>
        <taxon>Bacillota</taxon>
        <taxon>Bacilli</taxon>
        <taxon>Lactobacillales</taxon>
        <taxon>Streptococcaceae</taxon>
        <taxon>Streptococcus</taxon>
    </lineage>
</organism>
<keyword evidence="2" id="KW-1185">Reference proteome</keyword>
<protein>
    <submittedName>
        <fullName evidence="1">DUF5050 domain-containing protein</fullName>
    </submittedName>
</protein>
<gene>
    <name evidence="1" type="ORF">PXH68_03655</name>
</gene>
<reference evidence="1 2" key="1">
    <citation type="submission" date="2023-02" db="EMBL/GenBank/DDBJ databases">
        <title>Streptococcus sp. Genome Sequencing and Assembly.</title>
        <authorList>
            <person name="Shore S.M."/>
            <person name="Nicholson T.L."/>
        </authorList>
    </citation>
    <scope>NUCLEOTIDE SEQUENCE [LARGE SCALE GENOMIC DNA]</scope>
    <source>
        <strain evidence="1 2">29896</strain>
    </source>
</reference>
<dbReference type="EMBL" id="CP118733">
    <property type="protein sequence ID" value="WNY47815.1"/>
    <property type="molecule type" value="Genomic_DNA"/>
</dbReference>
<dbReference type="KEGG" id="ssuv:PXH68_03655"/>
<proteinExistence type="predicted"/>
<dbReference type="SUPFAM" id="SSF69304">
    <property type="entry name" value="Tricorn protease N-terminal domain"/>
    <property type="match status" value="1"/>
</dbReference>
<accession>A0AA96VDI2</accession>
<dbReference type="PROSITE" id="PS51257">
    <property type="entry name" value="PROKAR_LIPOPROTEIN"/>
    <property type="match status" value="1"/>
</dbReference>
<dbReference type="RefSeq" id="WP_248027324.1">
    <property type="nucleotide sequence ID" value="NZ_CP118733.1"/>
</dbReference>
<evidence type="ECO:0000313" key="1">
    <source>
        <dbReference type="EMBL" id="WNY47815.1"/>
    </source>
</evidence>
<dbReference type="AlphaFoldDB" id="A0AA96VDI2"/>